<feature type="chain" id="PRO_5045355942" description="Ice-binding protein C-terminal domain-containing protein" evidence="1">
    <location>
        <begin position="27"/>
        <end position="287"/>
    </location>
</feature>
<feature type="signal peptide" evidence="1">
    <location>
        <begin position="1"/>
        <end position="26"/>
    </location>
</feature>
<keyword evidence="4" id="KW-1185">Reference proteome</keyword>
<dbReference type="InterPro" id="IPR013424">
    <property type="entry name" value="Ice-binding_C"/>
</dbReference>
<dbReference type="RefSeq" id="WP_353567322.1">
    <property type="nucleotide sequence ID" value="NZ_BAABRI010000012.1"/>
</dbReference>
<protein>
    <recommendedName>
        <fullName evidence="2">Ice-binding protein C-terminal domain-containing protein</fullName>
    </recommendedName>
</protein>
<evidence type="ECO:0000313" key="4">
    <source>
        <dbReference type="Proteomes" id="UP001476282"/>
    </source>
</evidence>
<evidence type="ECO:0000256" key="1">
    <source>
        <dbReference type="SAM" id="SignalP"/>
    </source>
</evidence>
<reference evidence="3 4" key="1">
    <citation type="submission" date="2024-02" db="EMBL/GenBank/DDBJ databases">
        <title>Haloferula sargassicola NBRC 104335.</title>
        <authorList>
            <person name="Ichikawa N."/>
            <person name="Katano-Makiyama Y."/>
            <person name="Hidaka K."/>
        </authorList>
    </citation>
    <scope>NUCLEOTIDE SEQUENCE [LARGE SCALE GENOMIC DNA]</scope>
    <source>
        <strain evidence="3 4">NBRC 104335</strain>
    </source>
</reference>
<accession>A0ABP9UR81</accession>
<evidence type="ECO:0000259" key="2">
    <source>
        <dbReference type="Pfam" id="PF07589"/>
    </source>
</evidence>
<gene>
    <name evidence="3" type="ORF">Hsar01_02431</name>
</gene>
<feature type="domain" description="Ice-binding protein C-terminal" evidence="2">
    <location>
        <begin position="265"/>
        <end position="286"/>
    </location>
</feature>
<name>A0ABP9UR81_9BACT</name>
<comment type="caution">
    <text evidence="3">The sequence shown here is derived from an EMBL/GenBank/DDBJ whole genome shotgun (WGS) entry which is preliminary data.</text>
</comment>
<proteinExistence type="predicted"/>
<evidence type="ECO:0000313" key="3">
    <source>
        <dbReference type="EMBL" id="GAA5483202.1"/>
    </source>
</evidence>
<sequence length="287" mass="29803">MRYLSSGTCCLAALITGASWSSGAIIADFTDGNGASSVDQYQGIAGDGWDGPWGTSTSTADLTGSVVNSSPLNGGGNYLSSTLTATGASGGRGIQFRNYNDFGDVNVSAAHTISFDIRVDSSLATFNSGIDYFQMYDRIGGTDFANTGAWLVRAFGADVENLGTTAVVGGNWAIYNGNKDGSFSNTNFVDTGVPLVAGNVYHFDVTLDPTIAEYSVTINGGTTFSGLGFRNATGTVQTQVNFGGRVSDLNETLTYSLDSIAVTNVPEPSCLLVSCLGVLGLARRRRA</sequence>
<keyword evidence="1" id="KW-0732">Signal</keyword>
<dbReference type="EMBL" id="BAABRI010000012">
    <property type="protein sequence ID" value="GAA5483202.1"/>
    <property type="molecule type" value="Genomic_DNA"/>
</dbReference>
<organism evidence="3 4">
    <name type="scientific">Haloferula sargassicola</name>
    <dbReference type="NCBI Taxonomy" id="490096"/>
    <lineage>
        <taxon>Bacteria</taxon>
        <taxon>Pseudomonadati</taxon>
        <taxon>Verrucomicrobiota</taxon>
        <taxon>Verrucomicrobiia</taxon>
        <taxon>Verrucomicrobiales</taxon>
        <taxon>Verrucomicrobiaceae</taxon>
        <taxon>Haloferula</taxon>
    </lineage>
</organism>
<dbReference type="Pfam" id="PF07589">
    <property type="entry name" value="PEP-CTERM"/>
    <property type="match status" value="1"/>
</dbReference>
<dbReference type="Proteomes" id="UP001476282">
    <property type="component" value="Unassembled WGS sequence"/>
</dbReference>